<reference evidence="1 2" key="1">
    <citation type="submission" date="2015-06" db="EMBL/GenBank/DDBJ databases">
        <title>Survival trade-offs in plant roots during colonization by closely related pathogenic and mutualistic fungi.</title>
        <authorList>
            <person name="Hacquard S."/>
            <person name="Kracher B."/>
            <person name="Hiruma K."/>
            <person name="Weinman A."/>
            <person name="Muench P."/>
            <person name="Garrido Oter R."/>
            <person name="Ver Loren van Themaat E."/>
            <person name="Dallerey J.-F."/>
            <person name="Damm U."/>
            <person name="Henrissat B."/>
            <person name="Lespinet O."/>
            <person name="Thon M."/>
            <person name="Kemen E."/>
            <person name="McHardy A.C."/>
            <person name="Schulze-Lefert P."/>
            <person name="O'Connell R.J."/>
        </authorList>
    </citation>
    <scope>NUCLEOTIDE SEQUENCE [LARGE SCALE GENOMIC DNA]</scope>
    <source>
        <strain evidence="1 2">MAFF 238704</strain>
    </source>
</reference>
<dbReference type="Proteomes" id="UP000076584">
    <property type="component" value="Unassembled WGS sequence"/>
</dbReference>
<accession>A0A166M4F6</accession>
<keyword evidence="2" id="KW-1185">Reference proteome</keyword>
<evidence type="ECO:0000313" key="1">
    <source>
        <dbReference type="EMBL" id="KZL64272.1"/>
    </source>
</evidence>
<dbReference type="AlphaFoldDB" id="A0A166M4F6"/>
<proteinExistence type="predicted"/>
<dbReference type="OrthoDB" id="4813450at2759"/>
<name>A0A166M4F6_COLIC</name>
<comment type="caution">
    <text evidence="1">The sequence shown here is derived from an EMBL/GenBank/DDBJ whole genome shotgun (WGS) entry which is preliminary data.</text>
</comment>
<dbReference type="EMBL" id="LFIW01002706">
    <property type="protein sequence ID" value="KZL64272.1"/>
    <property type="molecule type" value="Genomic_DNA"/>
</dbReference>
<organism evidence="1 2">
    <name type="scientific">Colletotrichum incanum</name>
    <name type="common">Soybean anthracnose fungus</name>
    <dbReference type="NCBI Taxonomy" id="1573173"/>
    <lineage>
        <taxon>Eukaryota</taxon>
        <taxon>Fungi</taxon>
        <taxon>Dikarya</taxon>
        <taxon>Ascomycota</taxon>
        <taxon>Pezizomycotina</taxon>
        <taxon>Sordariomycetes</taxon>
        <taxon>Hypocreomycetidae</taxon>
        <taxon>Glomerellales</taxon>
        <taxon>Glomerellaceae</taxon>
        <taxon>Colletotrichum</taxon>
        <taxon>Colletotrichum spaethianum species complex</taxon>
    </lineage>
</organism>
<gene>
    <name evidence="1" type="ORF">CI238_00515</name>
</gene>
<evidence type="ECO:0000313" key="2">
    <source>
        <dbReference type="Proteomes" id="UP000076584"/>
    </source>
</evidence>
<protein>
    <submittedName>
        <fullName evidence="1">Uncharacterized protein</fullName>
    </submittedName>
</protein>
<sequence length="180" mass="21673">MDYHSAVLAHPQFLSQMQDASELPRDLNTLKTWYFTRLKSEADQIGLLGVYNTLVFDLGWNYRDIQVWLTDLKLYRNIKQVFEANPTRISEERMAWFMEHQSIFRCDQYGHDTPVFRFDAMEKRKKWPPEWKGMSREEIELAIDKTEGGMRTGFKTEKEREFWLMEMARKWKNGEHHVPC</sequence>